<sequence>MARFSCCGLVRKSINLVSLVLILLLLGVLAVLLALLLVLTFKTPTTAPAKAIAPGEYQDPTYSLAWQEPFAYEAKVYAALSSSSLSDASFFETAQVLWHIEPQRLANRYPTFRRKVNVHIPSQLRSSPSADHVLYAFMFVQKAGRFNPHPDFTDPYLASWALPLVRWSNSTSTLVDKTSSVAPNEEHTPKLLGVSSASWAIVLENHTYTWRDIPSYLEVTHGYSNTGVYSPALLANTFTKGLPEERPLVALKDTQLVSHIYQQTIDIELELSGIRQGWIVAKTGLANILGFKNPTVVETIIPDPLNPEQSMTHSYTDWVEDNDLVPFDVAHNLSAPALIYLAMCFILFCMTLPTLVRLVVRLWSTPISRWIGVSRATVAILLIARTLSVMQSAVQSDTTWILLQPEIVAVVFVASKLDDMTFAPWVALSQLCRKIFRRKPLPDIARSSSAQQLSLITEDKDELDSTATSAVSNPYFRRPEPVIAIRRGVDEIAMRWVHLLTLPVIAMVVLYLLIDQKGECWSLEFIEGVFAWSSLLFFCVAWLPQIIVNYKTKSGSLTPVTYNIIELSSAVLATIFGYLTGSDKMGGITVYSFPIEICHVIIILQRIVYYRRAKQD</sequence>
<evidence type="ECO:0000256" key="4">
    <source>
        <dbReference type="ARBA" id="ARBA00023136"/>
    </source>
</evidence>
<dbReference type="Proteomes" id="UP001140011">
    <property type="component" value="Unassembled WGS sequence"/>
</dbReference>
<evidence type="ECO:0000256" key="5">
    <source>
        <dbReference type="SAM" id="Phobius"/>
    </source>
</evidence>
<keyword evidence="7" id="KW-1185">Reference proteome</keyword>
<evidence type="ECO:0000256" key="1">
    <source>
        <dbReference type="ARBA" id="ARBA00004141"/>
    </source>
</evidence>
<keyword evidence="2 5" id="KW-0812">Transmembrane</keyword>
<keyword evidence="3 5" id="KW-1133">Transmembrane helix</keyword>
<comment type="caution">
    <text evidence="6">The sequence shown here is derived from an EMBL/GenBank/DDBJ whole genome shotgun (WGS) entry which is preliminary data.</text>
</comment>
<dbReference type="Gene3D" id="1.20.1280.290">
    <property type="match status" value="1"/>
</dbReference>
<dbReference type="AlphaFoldDB" id="A0A9W8LDZ0"/>
<feature type="transmembrane region" description="Helical" evidence="5">
    <location>
        <begin position="337"/>
        <end position="360"/>
    </location>
</feature>
<dbReference type="OrthoDB" id="378564at2759"/>
<evidence type="ECO:0000256" key="2">
    <source>
        <dbReference type="ARBA" id="ARBA00022692"/>
    </source>
</evidence>
<evidence type="ECO:0008006" key="8">
    <source>
        <dbReference type="Google" id="ProtNLM"/>
    </source>
</evidence>
<dbReference type="EMBL" id="JANBUH010000004">
    <property type="protein sequence ID" value="KAJ2757258.1"/>
    <property type="molecule type" value="Genomic_DNA"/>
</dbReference>
<name>A0A9W8LDZ0_9FUNG</name>
<dbReference type="InterPro" id="IPR006603">
    <property type="entry name" value="PQ-loop_rpt"/>
</dbReference>
<feature type="transmembrane region" description="Helical" evidence="5">
    <location>
        <begin position="529"/>
        <end position="548"/>
    </location>
</feature>
<dbReference type="Pfam" id="PF04193">
    <property type="entry name" value="PQ-loop"/>
    <property type="match status" value="1"/>
</dbReference>
<organism evidence="6 7">
    <name type="scientific">Coemansia pectinata</name>
    <dbReference type="NCBI Taxonomy" id="1052879"/>
    <lineage>
        <taxon>Eukaryota</taxon>
        <taxon>Fungi</taxon>
        <taxon>Fungi incertae sedis</taxon>
        <taxon>Zoopagomycota</taxon>
        <taxon>Kickxellomycotina</taxon>
        <taxon>Kickxellomycetes</taxon>
        <taxon>Kickxellales</taxon>
        <taxon>Kickxellaceae</taxon>
        <taxon>Coemansia</taxon>
    </lineage>
</organism>
<evidence type="ECO:0000256" key="3">
    <source>
        <dbReference type="ARBA" id="ARBA00022989"/>
    </source>
</evidence>
<protein>
    <recommendedName>
        <fullName evidence="8">Transmembrane protein</fullName>
    </recommendedName>
</protein>
<accession>A0A9W8LDZ0</accession>
<evidence type="ECO:0000313" key="7">
    <source>
        <dbReference type="Proteomes" id="UP001140011"/>
    </source>
</evidence>
<gene>
    <name evidence="6" type="ORF">GGI19_000192</name>
</gene>
<proteinExistence type="predicted"/>
<dbReference type="GO" id="GO:0016020">
    <property type="term" value="C:membrane"/>
    <property type="evidence" value="ECO:0007669"/>
    <property type="project" value="UniProtKB-SubCell"/>
</dbReference>
<feature type="transmembrane region" description="Helical" evidence="5">
    <location>
        <begin position="560"/>
        <end position="579"/>
    </location>
</feature>
<comment type="subcellular location">
    <subcellularLocation>
        <location evidence="1">Membrane</location>
        <topology evidence="1">Multi-pass membrane protein</topology>
    </subcellularLocation>
</comment>
<keyword evidence="4 5" id="KW-0472">Membrane</keyword>
<reference evidence="6" key="1">
    <citation type="submission" date="2022-07" db="EMBL/GenBank/DDBJ databases">
        <title>Phylogenomic reconstructions and comparative analyses of Kickxellomycotina fungi.</title>
        <authorList>
            <person name="Reynolds N.K."/>
            <person name="Stajich J.E."/>
            <person name="Barry K."/>
            <person name="Grigoriev I.V."/>
            <person name="Crous P."/>
            <person name="Smith M.E."/>
        </authorList>
    </citation>
    <scope>NUCLEOTIDE SEQUENCE</scope>
    <source>
        <strain evidence="6">BCRC 34297</strain>
    </source>
</reference>
<feature type="transmembrane region" description="Helical" evidence="5">
    <location>
        <begin position="496"/>
        <end position="514"/>
    </location>
</feature>
<feature type="transmembrane region" description="Helical" evidence="5">
    <location>
        <begin position="591"/>
        <end position="609"/>
    </location>
</feature>
<evidence type="ECO:0000313" key="6">
    <source>
        <dbReference type="EMBL" id="KAJ2757258.1"/>
    </source>
</evidence>